<dbReference type="NCBIfam" id="TIGR00613">
    <property type="entry name" value="reco"/>
    <property type="match status" value="1"/>
</dbReference>
<dbReference type="AlphaFoldDB" id="A0AB38A4P7"/>
<dbReference type="InterPro" id="IPR003717">
    <property type="entry name" value="RecO"/>
</dbReference>
<dbReference type="EMBL" id="FNSH01000001">
    <property type="protein sequence ID" value="SEB42273.1"/>
    <property type="molecule type" value="Genomic_DNA"/>
</dbReference>
<dbReference type="Pfam" id="PF11967">
    <property type="entry name" value="RecO_N"/>
    <property type="match status" value="1"/>
</dbReference>
<comment type="similarity">
    <text evidence="2 8">Belongs to the RecO family.</text>
</comment>
<dbReference type="SUPFAM" id="SSF50249">
    <property type="entry name" value="Nucleic acid-binding proteins"/>
    <property type="match status" value="1"/>
</dbReference>
<keyword evidence="5 8" id="KW-0233">DNA recombination</keyword>
<sequence>MPQRRTFRTKGIVLRKTKLGEQDVILTLLTEDGSQCQAVAKGARKPGSRLAARCDLFCEVDFLLAHGRSLAVVAEASLITPHQLLRMQVEHMSAAVCVCEIAQHTSFEDAQDGFLFPLLSRVLLAIEQATVSEQLDLIVAAYTFKVFAHQGWRVQLDSCVACADPAPSRFSAAMGGVVCESCAAALEGAEPISHTEIEWLDALLHMTFDQILAAQVDKQTAAYIASLAHIWAVTHLDCRLRAFEYYLSV</sequence>
<accession>A0AB38A4P7</accession>
<dbReference type="GO" id="GO:0006302">
    <property type="term" value="P:double-strand break repair"/>
    <property type="evidence" value="ECO:0007669"/>
    <property type="project" value="TreeGrafter"/>
</dbReference>
<evidence type="ECO:0000256" key="2">
    <source>
        <dbReference type="ARBA" id="ARBA00007452"/>
    </source>
</evidence>
<dbReference type="InterPro" id="IPR012340">
    <property type="entry name" value="NA-bd_OB-fold"/>
</dbReference>
<dbReference type="Gene3D" id="2.40.50.140">
    <property type="entry name" value="Nucleic acid-binding proteins"/>
    <property type="match status" value="1"/>
</dbReference>
<evidence type="ECO:0000256" key="7">
    <source>
        <dbReference type="ARBA" id="ARBA00033409"/>
    </source>
</evidence>
<dbReference type="Proteomes" id="UP000183687">
    <property type="component" value="Unassembled WGS sequence"/>
</dbReference>
<reference evidence="10 11" key="1">
    <citation type="submission" date="2016-10" db="EMBL/GenBank/DDBJ databases">
        <authorList>
            <person name="Varghese N."/>
            <person name="Submissions S."/>
        </authorList>
    </citation>
    <scope>NUCLEOTIDE SEQUENCE [LARGE SCALE GENOMIC DNA]</scope>
    <source>
        <strain evidence="10 11">DSM 20586</strain>
    </source>
</reference>
<dbReference type="InterPro" id="IPR037278">
    <property type="entry name" value="ARFGAP/RecO"/>
</dbReference>
<dbReference type="Gene3D" id="1.20.1440.120">
    <property type="entry name" value="Recombination protein O, C-terminal domain"/>
    <property type="match status" value="1"/>
</dbReference>
<dbReference type="GO" id="GO:0006310">
    <property type="term" value="P:DNA recombination"/>
    <property type="evidence" value="ECO:0007669"/>
    <property type="project" value="UniProtKB-UniRule"/>
</dbReference>
<dbReference type="GO" id="GO:0043590">
    <property type="term" value="C:bacterial nucleoid"/>
    <property type="evidence" value="ECO:0007669"/>
    <property type="project" value="TreeGrafter"/>
</dbReference>
<dbReference type="Pfam" id="PF02565">
    <property type="entry name" value="RecO_C"/>
    <property type="match status" value="1"/>
</dbReference>
<dbReference type="SUPFAM" id="SSF57863">
    <property type="entry name" value="ArfGap/RecO-like zinc finger"/>
    <property type="match status" value="1"/>
</dbReference>
<dbReference type="RefSeq" id="WP_002563600.1">
    <property type="nucleotide sequence ID" value="NZ_CALJSN010000005.1"/>
</dbReference>
<evidence type="ECO:0000256" key="5">
    <source>
        <dbReference type="ARBA" id="ARBA00023172"/>
    </source>
</evidence>
<dbReference type="Gene3D" id="6.20.220.20">
    <property type="entry name" value="Recombination protein O, zinc-binding domain"/>
    <property type="match status" value="1"/>
</dbReference>
<comment type="caution">
    <text evidence="10">The sequence shown here is derived from an EMBL/GenBank/DDBJ whole genome shotgun (WGS) entry which is preliminary data.</text>
</comment>
<dbReference type="PANTHER" id="PTHR33991">
    <property type="entry name" value="DNA REPAIR PROTEIN RECO"/>
    <property type="match status" value="1"/>
</dbReference>
<dbReference type="InterPro" id="IPR042242">
    <property type="entry name" value="RecO_C"/>
</dbReference>
<dbReference type="InterPro" id="IPR022572">
    <property type="entry name" value="DNA_rep/recomb_RecO_N"/>
</dbReference>
<dbReference type="PANTHER" id="PTHR33991:SF1">
    <property type="entry name" value="DNA REPAIR PROTEIN RECO"/>
    <property type="match status" value="1"/>
</dbReference>
<evidence type="ECO:0000256" key="6">
    <source>
        <dbReference type="ARBA" id="ARBA00023204"/>
    </source>
</evidence>
<feature type="domain" description="DNA replication/recombination mediator RecO N-terminal" evidence="9">
    <location>
        <begin position="6"/>
        <end position="81"/>
    </location>
</feature>
<evidence type="ECO:0000256" key="4">
    <source>
        <dbReference type="ARBA" id="ARBA00022763"/>
    </source>
</evidence>
<dbReference type="HAMAP" id="MF_00201">
    <property type="entry name" value="RecO"/>
    <property type="match status" value="1"/>
</dbReference>
<evidence type="ECO:0000256" key="3">
    <source>
        <dbReference type="ARBA" id="ARBA00021310"/>
    </source>
</evidence>
<evidence type="ECO:0000256" key="1">
    <source>
        <dbReference type="ARBA" id="ARBA00003065"/>
    </source>
</evidence>
<evidence type="ECO:0000256" key="8">
    <source>
        <dbReference type="HAMAP-Rule" id="MF_00201"/>
    </source>
</evidence>
<comment type="function">
    <text evidence="1 8">Involved in DNA repair and RecF pathway recombination.</text>
</comment>
<proteinExistence type="inferred from homology"/>
<evidence type="ECO:0000259" key="9">
    <source>
        <dbReference type="Pfam" id="PF11967"/>
    </source>
</evidence>
<organism evidence="10 11">
    <name type="scientific">Atopobium minutum</name>
    <dbReference type="NCBI Taxonomy" id="1381"/>
    <lineage>
        <taxon>Bacteria</taxon>
        <taxon>Bacillati</taxon>
        <taxon>Actinomycetota</taxon>
        <taxon>Coriobacteriia</taxon>
        <taxon>Coriobacteriales</taxon>
        <taxon>Atopobiaceae</taxon>
        <taxon>Atopobium</taxon>
    </lineage>
</organism>
<keyword evidence="4 8" id="KW-0227">DNA damage</keyword>
<name>A0AB38A4P7_9ACTN</name>
<gene>
    <name evidence="8" type="primary">recO</name>
    <name evidence="10" type="ORF">SAMN04489746_0167</name>
</gene>
<protein>
    <recommendedName>
        <fullName evidence="3 8">DNA repair protein RecO</fullName>
    </recommendedName>
    <alternativeName>
        <fullName evidence="7 8">Recombination protein O</fullName>
    </alternativeName>
</protein>
<evidence type="ECO:0000313" key="11">
    <source>
        <dbReference type="Proteomes" id="UP000183687"/>
    </source>
</evidence>
<keyword evidence="6 8" id="KW-0234">DNA repair</keyword>
<evidence type="ECO:0000313" key="10">
    <source>
        <dbReference type="EMBL" id="SEB42273.1"/>
    </source>
</evidence>